<sequence length="188" mass="21620">MTDLHDRWRHNWQDCPPIAHDLKHSHPDRWVRFHSLPESKRYPGDEAEYATVLHRYNTVLDELFAGEDVLVITPDWSDDATPEPRPADHERWHPGAEYWTHVSPEHPDFVSYVHLYVSQLPWRRGALDELLHAVADDETAGVMITSLSMDRIHHPYDGGADVLLPTTAARDALKARHPDWLSTHPGGL</sequence>
<accession>A0A4Q7J7F3</accession>
<dbReference type="Pfam" id="PF13021">
    <property type="entry name" value="DUF3885"/>
    <property type="match status" value="1"/>
</dbReference>
<dbReference type="RefSeq" id="WP_130476460.1">
    <property type="nucleotide sequence ID" value="NZ_SFCC01000008.1"/>
</dbReference>
<evidence type="ECO:0000259" key="1">
    <source>
        <dbReference type="Pfam" id="PF13021"/>
    </source>
</evidence>
<dbReference type="OrthoDB" id="8783685at2"/>
<dbReference type="EMBL" id="SFCC01000008">
    <property type="protein sequence ID" value="RZQ62722.1"/>
    <property type="molecule type" value="Genomic_DNA"/>
</dbReference>
<name>A0A4Q7J7F3_9PSEU</name>
<protein>
    <recommendedName>
        <fullName evidence="1">DUF3885 domain-containing protein</fullName>
    </recommendedName>
</protein>
<feature type="domain" description="DUF3885" evidence="1">
    <location>
        <begin position="18"/>
        <end position="185"/>
    </location>
</feature>
<reference evidence="2 3" key="1">
    <citation type="submission" date="2019-02" db="EMBL/GenBank/DDBJ databases">
        <title>Draft genome sequence of Amycolatopsis sp. 8-3EHSu isolated from roots of Suaeda maritima.</title>
        <authorList>
            <person name="Duangmal K."/>
            <person name="Chantavorakit T."/>
        </authorList>
    </citation>
    <scope>NUCLEOTIDE SEQUENCE [LARGE SCALE GENOMIC DNA]</scope>
    <source>
        <strain evidence="2 3">8-3EHSu</strain>
    </source>
</reference>
<evidence type="ECO:0000313" key="2">
    <source>
        <dbReference type="EMBL" id="RZQ62722.1"/>
    </source>
</evidence>
<comment type="caution">
    <text evidence="2">The sequence shown here is derived from an EMBL/GenBank/DDBJ whole genome shotgun (WGS) entry which is preliminary data.</text>
</comment>
<keyword evidence="3" id="KW-1185">Reference proteome</keyword>
<organism evidence="2 3">
    <name type="scientific">Amycolatopsis suaedae</name>
    <dbReference type="NCBI Taxonomy" id="2510978"/>
    <lineage>
        <taxon>Bacteria</taxon>
        <taxon>Bacillati</taxon>
        <taxon>Actinomycetota</taxon>
        <taxon>Actinomycetes</taxon>
        <taxon>Pseudonocardiales</taxon>
        <taxon>Pseudonocardiaceae</taxon>
        <taxon>Amycolatopsis</taxon>
    </lineage>
</organism>
<dbReference type="AlphaFoldDB" id="A0A4Q7J7F3"/>
<proteinExistence type="predicted"/>
<dbReference type="InterPro" id="IPR024976">
    <property type="entry name" value="DUF3885"/>
</dbReference>
<evidence type="ECO:0000313" key="3">
    <source>
        <dbReference type="Proteomes" id="UP000292003"/>
    </source>
</evidence>
<dbReference type="Proteomes" id="UP000292003">
    <property type="component" value="Unassembled WGS sequence"/>
</dbReference>
<gene>
    <name evidence="2" type="ORF">EWH70_17330</name>
</gene>